<dbReference type="EMBL" id="JAHUZD010000018">
    <property type="protein sequence ID" value="KAI3407072.2"/>
    <property type="molecule type" value="Genomic_DNA"/>
</dbReference>
<dbReference type="InterPro" id="IPR021848">
    <property type="entry name" value="HODM_asu-like"/>
</dbReference>
<evidence type="ECO:0000256" key="2">
    <source>
        <dbReference type="SAM" id="Phobius"/>
    </source>
</evidence>
<keyword evidence="2" id="KW-1133">Transmembrane helix</keyword>
<dbReference type="AlphaFoldDB" id="A0AAI9X056"/>
<dbReference type="Proteomes" id="UP001202479">
    <property type="component" value="Unassembled WGS sequence"/>
</dbReference>
<keyword evidence="4" id="KW-1185">Reference proteome</keyword>
<evidence type="ECO:0000313" key="4">
    <source>
        <dbReference type="Proteomes" id="UP001202479"/>
    </source>
</evidence>
<feature type="transmembrane region" description="Helical" evidence="2">
    <location>
        <begin position="20"/>
        <end position="38"/>
    </location>
</feature>
<evidence type="ECO:0000313" key="3">
    <source>
        <dbReference type="EMBL" id="KAI3407072.2"/>
    </source>
</evidence>
<feature type="compositionally biased region" description="Polar residues" evidence="1">
    <location>
        <begin position="59"/>
        <end position="69"/>
    </location>
</feature>
<sequence length="424" mass="48921">MSVIMSEGVWLNLFADNQILLFGISAVAIAGFMVKLNFQADKSQKKSKLDPKAAGSKFVSKTGSKTGSANAERPFGHWDPDYTFKTPVPEAYPNWDINKTKPVPYRAFKHHYHVTMGIRNMDWQSWIELDNQWQYYHDLKLKRLGTLGKEIYGISDKALDACWELLFELCNFLPKRYPTLFSYDENTKILEIKATNEIFDLKDTENLNPIVTAGKLIQDDLAVLVENEQGSYSLEAGCVALAGFWRLKDKYQMTLDDLHLSADVPVPDYKQKLGPAMNRFFRRLPVGQPVLRNNYFIQTDNDLAWSFSIGKETDEKVGWYTAAEATDINQLHLRSERQSLRRLPISGAIVFTIRTYFLPITELCKEPYVPRRLLNGMNSWQDNVQEYKGFEKYKKVLLPYLEKMAEEQEANGLVLEEEPQTYPY</sequence>
<evidence type="ECO:0000256" key="1">
    <source>
        <dbReference type="SAM" id="MobiDB-lite"/>
    </source>
</evidence>
<comment type="caution">
    <text evidence="3">The sequence shown here is derived from an EMBL/GenBank/DDBJ whole genome shotgun (WGS) entry which is preliminary data.</text>
</comment>
<organism evidence="3 4">
    <name type="scientific">Candida oxycetoniae</name>
    <dbReference type="NCBI Taxonomy" id="497107"/>
    <lineage>
        <taxon>Eukaryota</taxon>
        <taxon>Fungi</taxon>
        <taxon>Dikarya</taxon>
        <taxon>Ascomycota</taxon>
        <taxon>Saccharomycotina</taxon>
        <taxon>Pichiomycetes</taxon>
        <taxon>Debaryomycetaceae</taxon>
        <taxon>Candida/Lodderomyces clade</taxon>
        <taxon>Candida</taxon>
    </lineage>
</organism>
<dbReference type="Pfam" id="PF11927">
    <property type="entry name" value="HODM_asu-like"/>
    <property type="match status" value="1"/>
</dbReference>
<feature type="region of interest" description="Disordered" evidence="1">
    <location>
        <begin position="49"/>
        <end position="74"/>
    </location>
</feature>
<dbReference type="GeneID" id="73377777"/>
<keyword evidence="2" id="KW-0812">Transmembrane</keyword>
<evidence type="ECO:0008006" key="5">
    <source>
        <dbReference type="Google" id="ProtNLM"/>
    </source>
</evidence>
<dbReference type="RefSeq" id="XP_049182817.1">
    <property type="nucleotide sequence ID" value="XM_049322740.1"/>
</dbReference>
<reference evidence="3" key="1">
    <citation type="journal article" date="2022" name="DNA Res.">
        <title>Genome analysis of five recently described species of the CUG-Ser clade uncovers Candida theae as a new hybrid lineage with pathogenic potential in the Candida parapsilosis species complex.</title>
        <authorList>
            <person name="Mixao V."/>
            <person name="Del Olmo V."/>
            <person name="Hegedusova E."/>
            <person name="Saus E."/>
            <person name="Pryszcz L."/>
            <person name="Cillingova A."/>
            <person name="Nosek J."/>
            <person name="Gabaldon T."/>
        </authorList>
    </citation>
    <scope>NUCLEOTIDE SEQUENCE</scope>
    <source>
        <strain evidence="3">CBS 10844</strain>
    </source>
</reference>
<gene>
    <name evidence="3" type="ORF">KGF56_000160</name>
</gene>
<keyword evidence="2" id="KW-0472">Membrane</keyword>
<name>A0AAI9X056_9ASCO</name>
<protein>
    <recommendedName>
        <fullName evidence="5">HRQ family protein 1</fullName>
    </recommendedName>
</protein>
<proteinExistence type="predicted"/>
<accession>A0AAI9X056</accession>